<evidence type="ECO:0000256" key="5">
    <source>
        <dbReference type="ARBA" id="ARBA00023136"/>
    </source>
</evidence>
<dbReference type="Proteomes" id="UP001307889">
    <property type="component" value="Chromosome 10"/>
</dbReference>
<organism evidence="9 10">
    <name type="scientific">Nesidiocoris tenuis</name>
    <dbReference type="NCBI Taxonomy" id="355587"/>
    <lineage>
        <taxon>Eukaryota</taxon>
        <taxon>Metazoa</taxon>
        <taxon>Ecdysozoa</taxon>
        <taxon>Arthropoda</taxon>
        <taxon>Hexapoda</taxon>
        <taxon>Insecta</taxon>
        <taxon>Pterygota</taxon>
        <taxon>Neoptera</taxon>
        <taxon>Paraneoptera</taxon>
        <taxon>Hemiptera</taxon>
        <taxon>Heteroptera</taxon>
        <taxon>Panheteroptera</taxon>
        <taxon>Cimicomorpha</taxon>
        <taxon>Miridae</taxon>
        <taxon>Dicyphina</taxon>
        <taxon>Nesidiocoris</taxon>
    </lineage>
</organism>
<evidence type="ECO:0000256" key="1">
    <source>
        <dbReference type="ARBA" id="ARBA00004141"/>
    </source>
</evidence>
<dbReference type="PANTHER" id="PTHR22730:SF1">
    <property type="entry name" value="PROMININ-LIKE PROTEIN"/>
    <property type="match status" value="1"/>
</dbReference>
<name>A0ABN7B4T8_9HEMI</name>
<keyword evidence="4 7" id="KW-1133">Transmembrane helix</keyword>
<evidence type="ECO:0000256" key="4">
    <source>
        <dbReference type="ARBA" id="ARBA00022989"/>
    </source>
</evidence>
<dbReference type="PANTHER" id="PTHR22730">
    <property type="entry name" value="PROMININ PROM PROTEIN"/>
    <property type="match status" value="1"/>
</dbReference>
<dbReference type="EMBL" id="AP028918">
    <property type="protein sequence ID" value="BES99417.1"/>
    <property type="molecule type" value="Genomic_DNA"/>
</dbReference>
<protein>
    <submittedName>
        <fullName evidence="9">Prominin</fullName>
    </submittedName>
</protein>
<feature type="transmembrane region" description="Helical" evidence="7">
    <location>
        <begin position="779"/>
        <end position="798"/>
    </location>
</feature>
<keyword evidence="5 7" id="KW-0472">Membrane</keyword>
<dbReference type="Pfam" id="PF05478">
    <property type="entry name" value="Prominin"/>
    <property type="match status" value="1"/>
</dbReference>
<reference evidence="9 10" key="1">
    <citation type="submission" date="2023-09" db="EMBL/GenBank/DDBJ databases">
        <title>Nesidiocoris tenuis whole genome shotgun sequence.</title>
        <authorList>
            <person name="Shibata T."/>
            <person name="Shimoda M."/>
            <person name="Kobayashi T."/>
            <person name="Uehara T."/>
        </authorList>
    </citation>
    <scope>NUCLEOTIDE SEQUENCE [LARGE SCALE GENOMIC DNA]</scope>
    <source>
        <strain evidence="9 10">Japan</strain>
    </source>
</reference>
<feature type="signal peptide" evidence="8">
    <location>
        <begin position="1"/>
        <end position="23"/>
    </location>
</feature>
<comment type="similarity">
    <text evidence="2">Belongs to the prominin family.</text>
</comment>
<feature type="transmembrane region" description="Helical" evidence="7">
    <location>
        <begin position="122"/>
        <end position="145"/>
    </location>
</feature>
<sequence length="823" mass="90225">MQFVTISLFVVLFGYAPIPSSSAFVKSPLENCTGAPDGEAAARRPGSGVGTADVIHFGPIPKNRPYPSTIFSTSSSFNPYYHIKEFLHIIHPSPFPIDLLKTALKDDDPSGPALLRIIELEIGFLSVLFLCIMLSMVIPGMVLTLCTKQPEPPPSCAPDCKRKTLVFILQILLALLLLGGVGMLWSNEECSQGMSSSSAFVGGAIDDSKDFLEDSIVKLQFLLTDAFEQASAPATKDLSDAENLLGRPTQIELVLETGLDVAIDSLSAIAAGAKEICAQVAGIMRSSVEAEQLVAVAKTKFDELRIQLDGVKRHCKGRDRPLCESIPSRLLEVKFTTKMITNSSQLEYLKEAGVDSLAAAVTDANSVFTGLPSKIDRETKSARQAVASELLNKKHELESLAGKLNKIKIRSRSKLTNLKATVVPYFDSLADMEYWRWVVGLVAGLLVIYVWVLLVGATCCGCCGAESSSSPTLIVALVVVTLGSVSLWFLTFVTLYIGGHGENHVCRLLGTADAALSHVVDTLGGDDRSYVADVILQNYTDPLQLADVLRECEACNTTYNTFNLKGTVDVERAVDVDRWTNVCNHLQGVHVNLAQTQIFGPKLNSRLEELQQGLLINVSSIRSQMSGPATSDLESLANLLDDISKQLGDVTTSAYLDSIATKTRQTLNSVVQDLENHKENLVYHLTALELKINPMVHKLNQSIAHMKAVQFYVNNHGTNLARQNTNMYVARIKSYLDQYENFVIRSINNESTTCRPIWDVYSSFRNLLCRRTLDPLNGFWFSTLYCLLMLIIITPVCLKLVHYYSSNGVEDSGIPAPQQENGW</sequence>
<comment type="subcellular location">
    <subcellularLocation>
        <location evidence="1">Membrane</location>
        <topology evidence="1">Multi-pass membrane protein</topology>
    </subcellularLocation>
</comment>
<gene>
    <name evidence="9" type="ORF">NTJ_12230</name>
</gene>
<accession>A0ABN7B4T8</accession>
<keyword evidence="3 7" id="KW-0812">Transmembrane</keyword>
<feature type="chain" id="PRO_5045475749" evidence="8">
    <location>
        <begin position="24"/>
        <end position="823"/>
    </location>
</feature>
<evidence type="ECO:0000256" key="3">
    <source>
        <dbReference type="ARBA" id="ARBA00022692"/>
    </source>
</evidence>
<evidence type="ECO:0000256" key="7">
    <source>
        <dbReference type="SAM" id="Phobius"/>
    </source>
</evidence>
<feature type="transmembrane region" description="Helical" evidence="7">
    <location>
        <begin position="165"/>
        <end position="185"/>
    </location>
</feature>
<feature type="transmembrane region" description="Helical" evidence="7">
    <location>
        <begin position="473"/>
        <end position="497"/>
    </location>
</feature>
<evidence type="ECO:0000256" key="6">
    <source>
        <dbReference type="ARBA" id="ARBA00023180"/>
    </source>
</evidence>
<keyword evidence="8" id="KW-0732">Signal</keyword>
<keyword evidence="10" id="KW-1185">Reference proteome</keyword>
<dbReference type="InterPro" id="IPR008795">
    <property type="entry name" value="Prominin"/>
</dbReference>
<keyword evidence="6" id="KW-0325">Glycoprotein</keyword>
<feature type="transmembrane region" description="Helical" evidence="7">
    <location>
        <begin position="434"/>
        <end position="461"/>
    </location>
</feature>
<evidence type="ECO:0000256" key="8">
    <source>
        <dbReference type="SAM" id="SignalP"/>
    </source>
</evidence>
<evidence type="ECO:0000256" key="2">
    <source>
        <dbReference type="ARBA" id="ARBA00006058"/>
    </source>
</evidence>
<proteinExistence type="inferred from homology"/>
<evidence type="ECO:0000313" key="9">
    <source>
        <dbReference type="EMBL" id="BES99417.1"/>
    </source>
</evidence>
<evidence type="ECO:0000313" key="10">
    <source>
        <dbReference type="Proteomes" id="UP001307889"/>
    </source>
</evidence>